<accession>A0AAV2LUS0</accession>
<dbReference type="PANTHER" id="PTHR13723">
    <property type="entry name" value="ADAMTS A DISINTEGRIN AND METALLOPROTEASE WITH THROMBOSPONDIN MOTIFS PROTEASE"/>
    <property type="match status" value="1"/>
</dbReference>
<keyword evidence="6" id="KW-0393">Immunoglobulin domain</keyword>
<dbReference type="GO" id="GO:0006508">
    <property type="term" value="P:proteolysis"/>
    <property type="evidence" value="ECO:0007669"/>
    <property type="project" value="TreeGrafter"/>
</dbReference>
<dbReference type="InterPro" id="IPR007110">
    <property type="entry name" value="Ig-like_dom"/>
</dbReference>
<feature type="domain" description="Ig-like" evidence="8">
    <location>
        <begin position="1011"/>
        <end position="1109"/>
    </location>
</feature>
<dbReference type="FunFam" id="2.60.40.10:FF:000032">
    <property type="entry name" value="palladin isoform X1"/>
    <property type="match status" value="1"/>
</dbReference>
<keyword evidence="4" id="KW-0677">Repeat</keyword>
<feature type="domain" description="Ig-like" evidence="8">
    <location>
        <begin position="892"/>
        <end position="984"/>
    </location>
</feature>
<dbReference type="GO" id="GO:0005576">
    <property type="term" value="C:extracellular region"/>
    <property type="evidence" value="ECO:0007669"/>
    <property type="project" value="UniProtKB-SubCell"/>
</dbReference>
<keyword evidence="11" id="KW-1185">Reference proteome</keyword>
<evidence type="ECO:0000256" key="2">
    <source>
        <dbReference type="ARBA" id="ARBA00022525"/>
    </source>
</evidence>
<dbReference type="EMBL" id="OZ035826">
    <property type="protein sequence ID" value="CAL1604575.1"/>
    <property type="molecule type" value="Genomic_DNA"/>
</dbReference>
<dbReference type="PROSITE" id="PS50835">
    <property type="entry name" value="IG_LIKE"/>
    <property type="match status" value="4"/>
</dbReference>
<dbReference type="SMART" id="SM00409">
    <property type="entry name" value="IG"/>
    <property type="match status" value="4"/>
</dbReference>
<dbReference type="Pfam" id="PF13927">
    <property type="entry name" value="Ig_3"/>
    <property type="match status" value="1"/>
</dbReference>
<dbReference type="Gene3D" id="2.60.40.10">
    <property type="entry name" value="Immunoglobulins"/>
    <property type="match status" value="4"/>
</dbReference>
<sequence>MSYQLNSAECVDIRLNQSVPEHHCENTKPTPRLRECSMGPCAESDGFKEVMPYEHFQPPPHWETGPWTRCSVSCGDSGGEQDRSVQCVEEDSRGQLSPLEDWRCSHSPRPITRQICNAFSCPQWVTLEWSQCTVTCGRGLRYRAILCIDHRGQHIGGCDPSLKPHVKEDCLVPVACLKPKESEPVEDKEPWLKQAQGLEERPVATEEPTFVPGPWSPCSASCGVGVQVRALRCRVLLSFTHTEVDLPEGECGGEAPQRQRACSLGPCDGTKAEDPPGHLHTGTELHNWNYRGFSDCSVSCATGQQTAIVRCVSWRLAREVDDALCDESSKPAAMIRICNPQPCPPRWEVTEWTSCSSSCGVGLQTRSVFCMKLLSVDLQDVLTVSEDQCRDIKPPILQPCNQHDCPPTWDTGPWLQCPQSCGGGVQLRKVFCKQLLSTGAYRVLKDRDCGADPPPSTRVCANSDCAPFLSAGDWTKCSVSCGLGVQRREPQCQQLTSSAQLLTLTRDQCSDLSSPPLIRTCRMMACPKQKKAMQQQDPLRFPVRTQQKQVKGFKPGVKQCPLLQSRHAIYIQTQRVNRLQLTAGGHAYLLPRTSLILRCPVQKFPRSSIRWYKDQTPVTVSRGIGFTQSGSLRIQNLGLQHVGVYKCVVGPASDIFTLQLIGKDSKTKFKATAAPSPTSLTWEDFAPSCRTHASQLLPWARVPVKLLPPGGREVSLQPHVEEALINITLQADLQKLRQEQAMELIASMLTDTAPSQLWRRTAEKKQGDDSSTIGLEVSMAVVTQVKPEIVRQEQKVPWFLQKNLNFSIGQNALLTNSTRSITIQCHATGPKPKVVWSKDGTLLQRNSRVWWDSEGLHILRPSASDQGQYKCICSNIHGSDSETSLLRVAEAPSIAVSWRNVSDSGQSLRVAVGSTVSVQQGANLTLDCPVTGVPLPTVTWLRRSGPLPASVLLTSGSLWISNFSVSDQGTYSCVANNSVGKSIASSALHVFSQRPANVASHPVGESRADVPQELNRRRLLMASSGGTSVFIRPGDVVRIGCPVVPRHAVPVRWFLNNRSLEEGAHASNSAPLFRVLAGGRALEVSTVQTQFSGRYQCETQLSSSSKPLTAWIYVYSQEYSWRLGEWSACSSSCGSRGTQLRRVRCVSVQGKEVAPGMCLDRPKPLTHVVPCNNQDCPPRWAVSAWSQCSSSCGGGRQSRQVVCQQLDAQGSTRSLSPQDCEGTTQPQQTQNCTSDYCPSWVTGPWGKCSGRCLGSSSVQKRSVLCRRLNDSSSDCDESSRPLSYRNCSSDLCSVRWRPGPWEGCSAPCGGGFESRRVDCVQLRTGRTLAQQHCAWIQRPPTWQPCSNDNCRTPGECRDSSQHCSGVRRLGLCHSLMYKHRCCQSCSQDVDST</sequence>
<dbReference type="InterPro" id="IPR010909">
    <property type="entry name" value="PLAC"/>
</dbReference>
<evidence type="ECO:0000313" key="11">
    <source>
        <dbReference type="Proteomes" id="UP001497482"/>
    </source>
</evidence>
<dbReference type="SMART" id="SM00408">
    <property type="entry name" value="IGc2"/>
    <property type="match status" value="4"/>
</dbReference>
<dbReference type="Proteomes" id="UP001497482">
    <property type="component" value="Chromosome 4"/>
</dbReference>
<dbReference type="InterPro" id="IPR036383">
    <property type="entry name" value="TSP1_rpt_sf"/>
</dbReference>
<evidence type="ECO:0008006" key="12">
    <source>
        <dbReference type="Google" id="ProtNLM"/>
    </source>
</evidence>
<keyword evidence="5" id="KW-1015">Disulfide bond</keyword>
<dbReference type="FunFam" id="2.20.100.10:FF:000009">
    <property type="entry name" value="ADAMTS-like protein 3 isoform A"/>
    <property type="match status" value="1"/>
</dbReference>
<dbReference type="InterPro" id="IPR013783">
    <property type="entry name" value="Ig-like_fold"/>
</dbReference>
<dbReference type="InterPro" id="IPR003598">
    <property type="entry name" value="Ig_sub2"/>
</dbReference>
<dbReference type="InterPro" id="IPR013098">
    <property type="entry name" value="Ig_I-set"/>
</dbReference>
<dbReference type="SUPFAM" id="SSF82895">
    <property type="entry name" value="TSP-1 type 1 repeat"/>
    <property type="match status" value="10"/>
</dbReference>
<evidence type="ECO:0000259" key="8">
    <source>
        <dbReference type="PROSITE" id="PS50835"/>
    </source>
</evidence>
<keyword evidence="3" id="KW-0732">Signal</keyword>
<dbReference type="PROSITE" id="PS50092">
    <property type="entry name" value="TSP1"/>
    <property type="match status" value="11"/>
</dbReference>
<evidence type="ECO:0000256" key="7">
    <source>
        <dbReference type="SAM" id="MobiDB-lite"/>
    </source>
</evidence>
<dbReference type="Pfam" id="PF19030">
    <property type="entry name" value="TSP1_ADAMTS"/>
    <property type="match status" value="11"/>
</dbReference>
<dbReference type="InterPro" id="IPR003599">
    <property type="entry name" value="Ig_sub"/>
</dbReference>
<dbReference type="Gene3D" id="2.20.100.10">
    <property type="entry name" value="Thrombospondin type-1 (TSP1) repeat"/>
    <property type="match status" value="10"/>
</dbReference>
<reference evidence="10 11" key="1">
    <citation type="submission" date="2024-04" db="EMBL/GenBank/DDBJ databases">
        <authorList>
            <person name="Waldvogel A.-M."/>
            <person name="Schoenle A."/>
        </authorList>
    </citation>
    <scope>NUCLEOTIDE SEQUENCE [LARGE SCALE GENOMIC DNA]</scope>
</reference>
<dbReference type="FunFam" id="2.20.100.10:FF:000005">
    <property type="entry name" value="ADAM metallopeptidase with thrombospondin type 1 motif 9"/>
    <property type="match status" value="1"/>
</dbReference>
<evidence type="ECO:0000313" key="10">
    <source>
        <dbReference type="EMBL" id="CAL1604575.1"/>
    </source>
</evidence>
<dbReference type="SUPFAM" id="SSF48726">
    <property type="entry name" value="Immunoglobulin"/>
    <property type="match status" value="4"/>
</dbReference>
<evidence type="ECO:0000256" key="5">
    <source>
        <dbReference type="ARBA" id="ARBA00023157"/>
    </source>
</evidence>
<organism evidence="10 11">
    <name type="scientific">Knipowitschia caucasica</name>
    <name type="common">Caucasian dwarf goby</name>
    <name type="synonym">Pomatoschistus caucasicus</name>
    <dbReference type="NCBI Taxonomy" id="637954"/>
    <lineage>
        <taxon>Eukaryota</taxon>
        <taxon>Metazoa</taxon>
        <taxon>Chordata</taxon>
        <taxon>Craniata</taxon>
        <taxon>Vertebrata</taxon>
        <taxon>Euteleostomi</taxon>
        <taxon>Actinopterygii</taxon>
        <taxon>Neopterygii</taxon>
        <taxon>Teleostei</taxon>
        <taxon>Neoteleostei</taxon>
        <taxon>Acanthomorphata</taxon>
        <taxon>Gobiaria</taxon>
        <taxon>Gobiiformes</taxon>
        <taxon>Gobioidei</taxon>
        <taxon>Gobiidae</taxon>
        <taxon>Gobiinae</taxon>
        <taxon>Knipowitschia</taxon>
    </lineage>
</organism>
<evidence type="ECO:0000256" key="1">
    <source>
        <dbReference type="ARBA" id="ARBA00004613"/>
    </source>
</evidence>
<protein>
    <recommendedName>
        <fullName evidence="12">ADAMTS-like 3</fullName>
    </recommendedName>
</protein>
<proteinExistence type="predicted"/>
<evidence type="ECO:0000256" key="4">
    <source>
        <dbReference type="ARBA" id="ARBA00022737"/>
    </source>
</evidence>
<evidence type="ECO:0000256" key="6">
    <source>
        <dbReference type="ARBA" id="ARBA00023319"/>
    </source>
</evidence>
<dbReference type="InterPro" id="IPR000884">
    <property type="entry name" value="TSP1_rpt"/>
</dbReference>
<feature type="region of interest" description="Disordered" evidence="7">
    <location>
        <begin position="1212"/>
        <end position="1231"/>
    </location>
</feature>
<keyword evidence="2" id="KW-0964">Secreted</keyword>
<dbReference type="SMART" id="SM00209">
    <property type="entry name" value="TSP1"/>
    <property type="match status" value="11"/>
</dbReference>
<dbReference type="InterPro" id="IPR050439">
    <property type="entry name" value="ADAMTS_ADAMTS-like"/>
</dbReference>
<evidence type="ECO:0000256" key="3">
    <source>
        <dbReference type="ARBA" id="ARBA00022729"/>
    </source>
</evidence>
<dbReference type="CDD" id="cd00096">
    <property type="entry name" value="Ig"/>
    <property type="match status" value="1"/>
</dbReference>
<feature type="domain" description="Ig-like" evidence="8">
    <location>
        <begin position="787"/>
        <end position="889"/>
    </location>
</feature>
<gene>
    <name evidence="10" type="ORF">KC01_LOCUS32066</name>
</gene>
<dbReference type="GO" id="GO:0030198">
    <property type="term" value="P:extracellular matrix organization"/>
    <property type="evidence" value="ECO:0007669"/>
    <property type="project" value="TreeGrafter"/>
</dbReference>
<dbReference type="PANTHER" id="PTHR13723:SF281">
    <property type="entry name" value="PAPILIN"/>
    <property type="match status" value="1"/>
</dbReference>
<name>A0AAV2LUS0_KNICA</name>
<comment type="subcellular location">
    <subcellularLocation>
        <location evidence="1">Secreted</location>
    </subcellularLocation>
</comment>
<feature type="domain" description="Ig-like" evidence="8">
    <location>
        <begin position="555"/>
        <end position="657"/>
    </location>
</feature>
<dbReference type="PROSITE" id="PS50900">
    <property type="entry name" value="PLAC"/>
    <property type="match status" value="1"/>
</dbReference>
<dbReference type="Pfam" id="PF07679">
    <property type="entry name" value="I-set"/>
    <property type="match status" value="2"/>
</dbReference>
<dbReference type="GO" id="GO:0004222">
    <property type="term" value="F:metalloendopeptidase activity"/>
    <property type="evidence" value="ECO:0007669"/>
    <property type="project" value="TreeGrafter"/>
</dbReference>
<feature type="domain" description="PLAC" evidence="9">
    <location>
        <begin position="1352"/>
        <end position="1389"/>
    </location>
</feature>
<evidence type="ECO:0000259" key="9">
    <source>
        <dbReference type="PROSITE" id="PS50900"/>
    </source>
</evidence>
<dbReference type="GO" id="GO:0031012">
    <property type="term" value="C:extracellular matrix"/>
    <property type="evidence" value="ECO:0007669"/>
    <property type="project" value="TreeGrafter"/>
</dbReference>
<dbReference type="InterPro" id="IPR036179">
    <property type="entry name" value="Ig-like_dom_sf"/>
</dbReference>